<name>A0A392SP47_9FABA</name>
<protein>
    <submittedName>
        <fullName evidence="2">Zinc finger protein MAGPIE-like</fullName>
    </submittedName>
</protein>
<accession>A0A392SP47</accession>
<feature type="compositionally biased region" description="Low complexity" evidence="1">
    <location>
        <begin position="1"/>
        <end position="18"/>
    </location>
</feature>
<keyword evidence="3" id="KW-1185">Reference proteome</keyword>
<evidence type="ECO:0000256" key="1">
    <source>
        <dbReference type="SAM" id="MobiDB-lite"/>
    </source>
</evidence>
<reference evidence="2 3" key="1">
    <citation type="journal article" date="2018" name="Front. Plant Sci.">
        <title>Red Clover (Trifolium pratense) and Zigzag Clover (T. medium) - A Picture of Genomic Similarities and Differences.</title>
        <authorList>
            <person name="Dluhosova J."/>
            <person name="Istvanek J."/>
            <person name="Nedelnik J."/>
            <person name="Repkova J."/>
        </authorList>
    </citation>
    <scope>NUCLEOTIDE SEQUENCE [LARGE SCALE GENOMIC DNA]</scope>
    <source>
        <strain evidence="3">cv. 10/8</strain>
        <tissue evidence="2">Leaf</tissue>
    </source>
</reference>
<feature type="region of interest" description="Disordered" evidence="1">
    <location>
        <begin position="1"/>
        <end position="22"/>
    </location>
</feature>
<evidence type="ECO:0000313" key="2">
    <source>
        <dbReference type="EMBL" id="MCI50651.1"/>
    </source>
</evidence>
<dbReference type="EMBL" id="LXQA010419684">
    <property type="protein sequence ID" value="MCI50651.1"/>
    <property type="molecule type" value="Genomic_DNA"/>
</dbReference>
<feature type="non-terminal residue" evidence="2">
    <location>
        <position position="1"/>
    </location>
</feature>
<comment type="caution">
    <text evidence="2">The sequence shown here is derived from an EMBL/GenBank/DDBJ whole genome shotgun (WGS) entry which is preliminary data.</text>
</comment>
<proteinExistence type="predicted"/>
<organism evidence="2 3">
    <name type="scientific">Trifolium medium</name>
    <dbReference type="NCBI Taxonomy" id="97028"/>
    <lineage>
        <taxon>Eukaryota</taxon>
        <taxon>Viridiplantae</taxon>
        <taxon>Streptophyta</taxon>
        <taxon>Embryophyta</taxon>
        <taxon>Tracheophyta</taxon>
        <taxon>Spermatophyta</taxon>
        <taxon>Magnoliopsida</taxon>
        <taxon>eudicotyledons</taxon>
        <taxon>Gunneridae</taxon>
        <taxon>Pentapetalae</taxon>
        <taxon>rosids</taxon>
        <taxon>fabids</taxon>
        <taxon>Fabales</taxon>
        <taxon>Fabaceae</taxon>
        <taxon>Papilionoideae</taxon>
        <taxon>50 kb inversion clade</taxon>
        <taxon>NPAAA clade</taxon>
        <taxon>Hologalegina</taxon>
        <taxon>IRL clade</taxon>
        <taxon>Trifolieae</taxon>
        <taxon>Trifolium</taxon>
    </lineage>
</organism>
<evidence type="ECO:0000313" key="3">
    <source>
        <dbReference type="Proteomes" id="UP000265520"/>
    </source>
</evidence>
<feature type="non-terminal residue" evidence="2">
    <location>
        <position position="100"/>
    </location>
</feature>
<sequence>FLSSNNSATTNTNSSNNSFSEHLNVNNEGTNFFAGSGGTISAPSSLFSTFPQGVANSNINAAATSIASMSATALLQKAAQMGATSSNGNGTTATSLLKSF</sequence>
<dbReference type="Proteomes" id="UP000265520">
    <property type="component" value="Unassembled WGS sequence"/>
</dbReference>
<dbReference type="AlphaFoldDB" id="A0A392SP47"/>